<keyword evidence="5 9" id="KW-0520">NAD</keyword>
<dbReference type="GeneID" id="84574139"/>
<dbReference type="InterPro" id="IPR050151">
    <property type="entry name" value="Class-I_Pyr_Nuc-Dis_Oxidored"/>
</dbReference>
<reference evidence="14 15" key="1">
    <citation type="submission" date="2018-06" db="EMBL/GenBank/DDBJ databases">
        <authorList>
            <consortium name="Pathogen Informatics"/>
            <person name="Doyle S."/>
        </authorList>
    </citation>
    <scope>NUCLEOTIDE SEQUENCE [LARGE SCALE GENOMIC DNA]</scope>
    <source>
        <strain evidence="14 15">NCTC10254</strain>
    </source>
</reference>
<dbReference type="Gene3D" id="3.50.50.60">
    <property type="entry name" value="FAD/NAD(P)-binding domain"/>
    <property type="match status" value="2"/>
</dbReference>
<dbReference type="GO" id="GO:0006103">
    <property type="term" value="P:2-oxoglutarate metabolic process"/>
    <property type="evidence" value="ECO:0007669"/>
    <property type="project" value="TreeGrafter"/>
</dbReference>
<evidence type="ECO:0000256" key="8">
    <source>
        <dbReference type="PIRSR" id="PIRSR000350-2"/>
    </source>
</evidence>
<evidence type="ECO:0000256" key="3">
    <source>
        <dbReference type="ARBA" id="ARBA00022827"/>
    </source>
</evidence>
<comment type="caution">
    <text evidence="14">The sequence shown here is derived from an EMBL/GenBank/DDBJ whole genome shotgun (WGS) entry which is preliminary data.</text>
</comment>
<evidence type="ECO:0000259" key="12">
    <source>
        <dbReference type="Pfam" id="PF02852"/>
    </source>
</evidence>
<evidence type="ECO:0000256" key="7">
    <source>
        <dbReference type="ARBA" id="ARBA00023284"/>
    </source>
</evidence>
<feature type="binding site" evidence="9">
    <location>
        <begin position="186"/>
        <end position="193"/>
    </location>
    <ligand>
        <name>NAD(+)</name>
        <dbReference type="ChEBI" id="CHEBI:57540"/>
    </ligand>
</feature>
<feature type="disulfide bond" description="Redox-active" evidence="10">
    <location>
        <begin position="45"/>
        <end position="50"/>
    </location>
</feature>
<dbReference type="EMBL" id="UARK01000023">
    <property type="protein sequence ID" value="SPW30825.1"/>
    <property type="molecule type" value="Genomic_DNA"/>
</dbReference>
<dbReference type="InterPro" id="IPR017817">
    <property type="entry name" value="Mycothione_reductase"/>
</dbReference>
<name>A0A6H9XPX3_9CORY</name>
<dbReference type="SUPFAM" id="SSF55424">
    <property type="entry name" value="FAD/NAD-linked reductases, dimerisation (C-terminal) domain"/>
    <property type="match status" value="1"/>
</dbReference>
<organism evidence="14 15">
    <name type="scientific">Corynebacterium matruchotii</name>
    <dbReference type="NCBI Taxonomy" id="43768"/>
    <lineage>
        <taxon>Bacteria</taxon>
        <taxon>Bacillati</taxon>
        <taxon>Actinomycetota</taxon>
        <taxon>Actinomycetes</taxon>
        <taxon>Mycobacteriales</taxon>
        <taxon>Corynebacteriaceae</taxon>
        <taxon>Corynebacterium</taxon>
    </lineage>
</organism>
<feature type="domain" description="FAD/NAD(P)-binding" evidence="13">
    <location>
        <begin position="10"/>
        <end position="325"/>
    </location>
</feature>
<dbReference type="InterPro" id="IPR023753">
    <property type="entry name" value="FAD/NAD-binding_dom"/>
</dbReference>
<evidence type="ECO:0000256" key="10">
    <source>
        <dbReference type="PIRSR" id="PIRSR000350-4"/>
    </source>
</evidence>
<evidence type="ECO:0000256" key="4">
    <source>
        <dbReference type="ARBA" id="ARBA00023002"/>
    </source>
</evidence>
<dbReference type="Gene3D" id="3.30.390.30">
    <property type="match status" value="1"/>
</dbReference>
<keyword evidence="4 11" id="KW-0560">Oxidoreductase</keyword>
<comment type="cofactor">
    <cofactor evidence="9">
        <name>FAD</name>
        <dbReference type="ChEBI" id="CHEBI:57692"/>
    </cofactor>
    <text evidence="9">Binds 1 FAD per subunit.</text>
</comment>
<sequence>MTNIRVDKHYDLIIIGAGSGNSIPGPEFDDKSIAIIEKGKFGGTCLNVGCIPTKMFVYTSEVAETIRTSGKYNISAQLTDVAWSEIVKRVFSDRIDPIAAGGEAYRRGPETPNIDVYDHHAVFVGPKILSTGQGAEKRIISGDIIVIATGSRPAIPEVITKSGITYYTNENIMRLPKLPKSMIVMGGSFIALEMSHMFKALGVDVTLVNRSNRLLKRFDTDISDRITRATSEAMTTHLGVTFTDLTEDESGITATLSNGSTIHGEVMLIATGRIPNGDLMDLDKAGIDMVGDRIKVNKYGETTAPGVWALGDVSSPYQLKHVANAEMRTIRHNILHPDELRELPHENVPAAVFTHPQIGVVGLTEKEARDQGINVTVKVQKYGDVAYGWAMNDTENFAKLIADKDTGKLVGAHIIGPQAATLVQQLVTIMSFGLDVRAAARDQYWIHPALPELIENALLGLEF</sequence>
<dbReference type="PANTHER" id="PTHR22912:SF217">
    <property type="entry name" value="DIHYDROLIPOYL DEHYDROGENASE"/>
    <property type="match status" value="1"/>
</dbReference>
<feature type="binding site" evidence="9">
    <location>
        <begin position="149"/>
        <end position="151"/>
    </location>
    <ligand>
        <name>FAD</name>
        <dbReference type="ChEBI" id="CHEBI:57692"/>
    </ligand>
</feature>
<dbReference type="Pfam" id="PF02852">
    <property type="entry name" value="Pyr_redox_dim"/>
    <property type="match status" value="1"/>
</dbReference>
<evidence type="ECO:0000256" key="9">
    <source>
        <dbReference type="PIRSR" id="PIRSR000350-3"/>
    </source>
</evidence>
<dbReference type="PIRSF" id="PIRSF000350">
    <property type="entry name" value="Mercury_reductase_MerA"/>
    <property type="match status" value="1"/>
</dbReference>
<keyword evidence="9" id="KW-0547">Nucleotide-binding</keyword>
<feature type="binding site" evidence="9">
    <location>
        <position position="312"/>
    </location>
    <ligand>
        <name>FAD</name>
        <dbReference type="ChEBI" id="CHEBI:57692"/>
    </ligand>
</feature>
<dbReference type="InterPro" id="IPR001100">
    <property type="entry name" value="Pyr_nuc-diS_OxRdtase"/>
</dbReference>
<evidence type="ECO:0000256" key="2">
    <source>
        <dbReference type="ARBA" id="ARBA00022630"/>
    </source>
</evidence>
<feature type="active site" description="Proton acceptor" evidence="8">
    <location>
        <position position="447"/>
    </location>
</feature>
<dbReference type="NCBIfam" id="NF005884">
    <property type="entry name" value="PRK07846.1"/>
    <property type="match status" value="1"/>
</dbReference>
<dbReference type="RefSeq" id="WP_005525719.1">
    <property type="nucleotide sequence ID" value="NZ_CP050134.2"/>
</dbReference>
<dbReference type="InterPro" id="IPR004099">
    <property type="entry name" value="Pyr_nucl-diS_OxRdtase_dimer"/>
</dbReference>
<keyword evidence="3 9" id="KW-0274">FAD</keyword>
<evidence type="ECO:0000256" key="11">
    <source>
        <dbReference type="RuleBase" id="RU003691"/>
    </source>
</evidence>
<dbReference type="AlphaFoldDB" id="A0A6H9XPX3"/>
<protein>
    <submittedName>
        <fullName evidence="14">Mycothione/glutathione reductase</fullName>
        <ecNumber evidence="14">1.8.1.15</ecNumber>
    </submittedName>
</protein>
<dbReference type="GO" id="GO:0050660">
    <property type="term" value="F:flavin adenine dinucleotide binding"/>
    <property type="evidence" value="ECO:0007669"/>
    <property type="project" value="TreeGrafter"/>
</dbReference>
<dbReference type="Pfam" id="PF07992">
    <property type="entry name" value="Pyr_redox_2"/>
    <property type="match status" value="1"/>
</dbReference>
<evidence type="ECO:0000256" key="5">
    <source>
        <dbReference type="ARBA" id="ARBA00023027"/>
    </source>
</evidence>
<dbReference type="PRINTS" id="PR00368">
    <property type="entry name" value="FADPNR"/>
</dbReference>
<keyword evidence="2 11" id="KW-0285">Flavoprotein</keyword>
<dbReference type="PRINTS" id="PR00411">
    <property type="entry name" value="PNDRDTASEI"/>
</dbReference>
<keyword evidence="6" id="KW-1015">Disulfide bond</keyword>
<proteinExistence type="inferred from homology"/>
<dbReference type="InterPro" id="IPR012999">
    <property type="entry name" value="Pyr_OxRdtase_I_AS"/>
</dbReference>
<keyword evidence="7 11" id="KW-0676">Redox-active center</keyword>
<dbReference type="InterPro" id="IPR016156">
    <property type="entry name" value="FAD/NAD-linked_Rdtase_dimer_sf"/>
</dbReference>
<dbReference type="PROSITE" id="PS00076">
    <property type="entry name" value="PYRIDINE_REDOX_1"/>
    <property type="match status" value="1"/>
</dbReference>
<feature type="binding site" evidence="9">
    <location>
        <position position="54"/>
    </location>
    <ligand>
        <name>FAD</name>
        <dbReference type="ChEBI" id="CHEBI:57692"/>
    </ligand>
</feature>
<dbReference type="NCBIfam" id="TIGR03452">
    <property type="entry name" value="mycothione_red"/>
    <property type="match status" value="1"/>
</dbReference>
<comment type="similarity">
    <text evidence="1 11">Belongs to the class-I pyridine nucleotide-disulfide oxidoreductase family.</text>
</comment>
<gene>
    <name evidence="14" type="primary">mtr</name>
    <name evidence="14" type="ORF">NCTC10254_01934</name>
</gene>
<dbReference type="EC" id="1.8.1.15" evidence="14"/>
<feature type="domain" description="Pyridine nucleotide-disulphide oxidoreductase dimerisation" evidence="12">
    <location>
        <begin position="348"/>
        <end position="457"/>
    </location>
</feature>
<evidence type="ECO:0000313" key="14">
    <source>
        <dbReference type="EMBL" id="SPW30825.1"/>
    </source>
</evidence>
<dbReference type="InterPro" id="IPR036188">
    <property type="entry name" value="FAD/NAD-bd_sf"/>
</dbReference>
<evidence type="ECO:0000256" key="1">
    <source>
        <dbReference type="ARBA" id="ARBA00007532"/>
    </source>
</evidence>
<dbReference type="GO" id="GO:0004148">
    <property type="term" value="F:dihydrolipoyl dehydrogenase (NADH) activity"/>
    <property type="evidence" value="ECO:0007669"/>
    <property type="project" value="TreeGrafter"/>
</dbReference>
<evidence type="ECO:0000313" key="15">
    <source>
        <dbReference type="Proteomes" id="UP000249886"/>
    </source>
</evidence>
<accession>A0A6H9XPX3</accession>
<dbReference type="SUPFAM" id="SSF51905">
    <property type="entry name" value="FAD/NAD(P)-binding domain"/>
    <property type="match status" value="1"/>
</dbReference>
<dbReference type="Proteomes" id="UP000249886">
    <property type="component" value="Unassembled WGS sequence"/>
</dbReference>
<dbReference type="GO" id="GO:0050627">
    <property type="term" value="F:mycothione reductase [NAD(P)H] activity"/>
    <property type="evidence" value="ECO:0007669"/>
    <property type="project" value="UniProtKB-EC"/>
</dbReference>
<evidence type="ECO:0000256" key="6">
    <source>
        <dbReference type="ARBA" id="ARBA00023157"/>
    </source>
</evidence>
<evidence type="ECO:0000259" key="13">
    <source>
        <dbReference type="Pfam" id="PF07992"/>
    </source>
</evidence>
<dbReference type="PANTHER" id="PTHR22912">
    <property type="entry name" value="DISULFIDE OXIDOREDUCTASE"/>
    <property type="match status" value="1"/>
</dbReference>
<feature type="binding site" evidence="9">
    <location>
        <position position="272"/>
    </location>
    <ligand>
        <name>NAD(+)</name>
        <dbReference type="ChEBI" id="CHEBI:57540"/>
    </ligand>
</feature>